<feature type="active site" description="Proton donor/acceptor" evidence="2">
    <location>
        <position position="84"/>
    </location>
</feature>
<dbReference type="Proteomes" id="UP000562464">
    <property type="component" value="Unassembled WGS sequence"/>
</dbReference>
<evidence type="ECO:0000256" key="2">
    <source>
        <dbReference type="PIRSR" id="PIRSR613078-1"/>
    </source>
</evidence>
<proteinExistence type="predicted"/>
<dbReference type="RefSeq" id="WP_183541017.1">
    <property type="nucleotide sequence ID" value="NZ_DASWOY010000059.1"/>
</dbReference>
<gene>
    <name evidence="4" type="ORF">HNQ37_001612</name>
</gene>
<feature type="binding site" evidence="3">
    <location>
        <begin position="8"/>
        <end position="15"/>
    </location>
    <ligand>
        <name>substrate</name>
    </ligand>
</feature>
<dbReference type="EC" id="5.4.2.12" evidence="4"/>
<dbReference type="InterPro" id="IPR051695">
    <property type="entry name" value="Phosphoglycerate_Mutase"/>
</dbReference>
<organism evidence="4 5">
    <name type="scientific">Lactovum miscens</name>
    <dbReference type="NCBI Taxonomy" id="190387"/>
    <lineage>
        <taxon>Bacteria</taxon>
        <taxon>Bacillati</taxon>
        <taxon>Bacillota</taxon>
        <taxon>Bacilli</taxon>
        <taxon>Lactobacillales</taxon>
        <taxon>Streptococcaceae</taxon>
        <taxon>Lactovum</taxon>
    </lineage>
</organism>
<dbReference type="PANTHER" id="PTHR46517">
    <property type="entry name" value="FRUCTOSE-2,6-BISPHOSPHATASE TIGAR"/>
    <property type="match status" value="1"/>
</dbReference>
<evidence type="ECO:0000256" key="1">
    <source>
        <dbReference type="ARBA" id="ARBA00022801"/>
    </source>
</evidence>
<dbReference type="InterPro" id="IPR029033">
    <property type="entry name" value="His_PPase_superfam"/>
</dbReference>
<protein>
    <submittedName>
        <fullName evidence="4">Putative phosphoglycerate mutase</fullName>
        <ecNumber evidence="4">5.4.2.12</ecNumber>
    </submittedName>
</protein>
<dbReference type="InterPro" id="IPR013078">
    <property type="entry name" value="His_Pase_superF_clade-1"/>
</dbReference>
<keyword evidence="1" id="KW-0378">Hydrolase</keyword>
<dbReference type="GO" id="GO:0043456">
    <property type="term" value="P:regulation of pentose-phosphate shunt"/>
    <property type="evidence" value="ECO:0007669"/>
    <property type="project" value="TreeGrafter"/>
</dbReference>
<dbReference type="GO" id="GO:0004331">
    <property type="term" value="F:fructose-2,6-bisphosphate 2-phosphatase activity"/>
    <property type="evidence" value="ECO:0007669"/>
    <property type="project" value="TreeGrafter"/>
</dbReference>
<dbReference type="GO" id="GO:0045820">
    <property type="term" value="P:negative regulation of glycolytic process"/>
    <property type="evidence" value="ECO:0007669"/>
    <property type="project" value="TreeGrafter"/>
</dbReference>
<feature type="binding site" evidence="3">
    <location>
        <position position="57"/>
    </location>
    <ligand>
        <name>substrate</name>
    </ligand>
</feature>
<dbReference type="SUPFAM" id="SSF53254">
    <property type="entry name" value="Phosphoglycerate mutase-like"/>
    <property type="match status" value="1"/>
</dbReference>
<dbReference type="GO" id="GO:0004619">
    <property type="term" value="F:phosphoglycerate mutase activity"/>
    <property type="evidence" value="ECO:0007669"/>
    <property type="project" value="UniProtKB-EC"/>
</dbReference>
<keyword evidence="5" id="KW-1185">Reference proteome</keyword>
<dbReference type="GO" id="GO:0005829">
    <property type="term" value="C:cytosol"/>
    <property type="evidence" value="ECO:0007669"/>
    <property type="project" value="TreeGrafter"/>
</dbReference>
<dbReference type="CDD" id="cd07067">
    <property type="entry name" value="HP_PGM_like"/>
    <property type="match status" value="1"/>
</dbReference>
<feature type="active site" description="Tele-phosphohistidine intermediate" evidence="2">
    <location>
        <position position="9"/>
    </location>
</feature>
<keyword evidence="4" id="KW-0413">Isomerase</keyword>
<dbReference type="EMBL" id="JACHHV010000041">
    <property type="protein sequence ID" value="MBB5888699.1"/>
    <property type="molecule type" value="Genomic_DNA"/>
</dbReference>
<dbReference type="Pfam" id="PF00300">
    <property type="entry name" value="His_Phos_1"/>
    <property type="match status" value="1"/>
</dbReference>
<dbReference type="PROSITE" id="PS00175">
    <property type="entry name" value="PG_MUTASE"/>
    <property type="match status" value="1"/>
</dbReference>
<reference evidence="4 5" key="1">
    <citation type="submission" date="2020-08" db="EMBL/GenBank/DDBJ databases">
        <title>Genomic Encyclopedia of Type Strains, Phase IV (KMG-IV): sequencing the most valuable type-strain genomes for metagenomic binning, comparative biology and taxonomic classification.</title>
        <authorList>
            <person name="Goeker M."/>
        </authorList>
    </citation>
    <scope>NUCLEOTIDE SEQUENCE [LARGE SCALE GENOMIC DNA]</scope>
    <source>
        <strain evidence="4 5">DSM 14925</strain>
    </source>
</reference>
<dbReference type="Gene3D" id="3.40.50.1240">
    <property type="entry name" value="Phosphoglycerate mutase-like"/>
    <property type="match status" value="1"/>
</dbReference>
<evidence type="ECO:0000313" key="5">
    <source>
        <dbReference type="Proteomes" id="UP000562464"/>
    </source>
</evidence>
<evidence type="ECO:0000256" key="3">
    <source>
        <dbReference type="PIRSR" id="PIRSR613078-2"/>
    </source>
</evidence>
<dbReference type="SMART" id="SM00855">
    <property type="entry name" value="PGAM"/>
    <property type="match status" value="1"/>
</dbReference>
<sequence>MVTIYLMRHGETTANADHQMQGWTNSPLTERGSRGIREIGKNLTVNFDAAYSSDSGRAIETAKLILSEMGLSDIEIHTDKRLREWSLGSFEMKSVSKVGGALLPRALKKSHFRRPTFEDFAESLHDLDTTGETESWAQIDTRIHSVMKDIINSEANEILVVSHGFFIATVLGMTKENTKAKFGMKNGQIFRILFSDGKFKLIE</sequence>
<comment type="caution">
    <text evidence="4">The sequence shown here is derived from an EMBL/GenBank/DDBJ whole genome shotgun (WGS) entry which is preliminary data.</text>
</comment>
<dbReference type="PANTHER" id="PTHR46517:SF1">
    <property type="entry name" value="FRUCTOSE-2,6-BISPHOSPHATASE TIGAR"/>
    <property type="match status" value="1"/>
</dbReference>
<dbReference type="AlphaFoldDB" id="A0A841CBD3"/>
<accession>A0A841CBD3</accession>
<evidence type="ECO:0000313" key="4">
    <source>
        <dbReference type="EMBL" id="MBB5888699.1"/>
    </source>
</evidence>
<dbReference type="InterPro" id="IPR001345">
    <property type="entry name" value="PG/BPGM_mutase_AS"/>
</dbReference>
<name>A0A841CBD3_9LACT</name>